<dbReference type="EMBL" id="BK032533">
    <property type="protein sequence ID" value="DAF46201.1"/>
    <property type="molecule type" value="Genomic_DNA"/>
</dbReference>
<name>A0A8S5S5I1_9CAUD</name>
<evidence type="ECO:0000259" key="1">
    <source>
        <dbReference type="Pfam" id="PF24963"/>
    </source>
</evidence>
<sequence>MKTYREYIEKFYGSGSSIQDYLKNEDIIDIQMASLVIDGSVSQEVLEEWDGGIIQAEKPVDILDKQGTYETIGRHSKYEPFKYYGQCFMGSMKNQNPALGRKVYVCSPYNAKTPEQIEANVTLAKSVCKAIVEAGNYPVAPHLYFPQFMNEKSEAEREFGIMAGLELMKGCDEVMACVVNDYISSGMERELTYAANNLGIPVIMTYINKEKR</sequence>
<dbReference type="Pfam" id="PF24963">
    <property type="entry name" value="DUF7768"/>
    <property type="match status" value="1"/>
</dbReference>
<proteinExistence type="predicted"/>
<organism evidence="2">
    <name type="scientific">Caudovirales sp. ctaix4</name>
    <dbReference type="NCBI Taxonomy" id="2827635"/>
    <lineage>
        <taxon>Viruses</taxon>
        <taxon>Duplodnaviria</taxon>
        <taxon>Heunggongvirae</taxon>
        <taxon>Uroviricota</taxon>
        <taxon>Caudoviricetes</taxon>
    </lineage>
</organism>
<dbReference type="Gene3D" id="3.40.50.10400">
    <property type="entry name" value="Hypothetical protein PA1492"/>
    <property type="match status" value="1"/>
</dbReference>
<feature type="domain" description="DUF7768" evidence="1">
    <location>
        <begin position="102"/>
        <end position="202"/>
    </location>
</feature>
<accession>A0A8S5S5I1</accession>
<protein>
    <submittedName>
        <fullName evidence="2">N-deoxyribosyltransferase</fullName>
    </submittedName>
</protein>
<dbReference type="InterPro" id="IPR056670">
    <property type="entry name" value="DUF7768"/>
</dbReference>
<evidence type="ECO:0000313" key="2">
    <source>
        <dbReference type="EMBL" id="DAF46201.1"/>
    </source>
</evidence>
<reference evidence="2" key="1">
    <citation type="journal article" date="2021" name="Proc. Natl. Acad. Sci. U.S.A.">
        <title>A Catalog of Tens of Thousands of Viruses from Human Metagenomes Reveals Hidden Associations with Chronic Diseases.</title>
        <authorList>
            <person name="Tisza M.J."/>
            <person name="Buck C.B."/>
        </authorList>
    </citation>
    <scope>NUCLEOTIDE SEQUENCE</scope>
    <source>
        <strain evidence="2">Ctaix4</strain>
    </source>
</reference>
<dbReference type="SUPFAM" id="SSF52309">
    <property type="entry name" value="N-(deoxy)ribosyltransferase-like"/>
    <property type="match status" value="1"/>
</dbReference>